<evidence type="ECO:0000313" key="3">
    <source>
        <dbReference type="EMBL" id="RJG13428.1"/>
    </source>
</evidence>
<dbReference type="EMBL" id="QYUR01000002">
    <property type="protein sequence ID" value="RJG13428.1"/>
    <property type="molecule type" value="Genomic_DNA"/>
</dbReference>
<feature type="region of interest" description="Disordered" evidence="1">
    <location>
        <begin position="171"/>
        <end position="190"/>
    </location>
</feature>
<keyword evidence="4" id="KW-1185">Reference proteome</keyword>
<sequence length="190" mass="19504">MKKVLTASIPALLIVGALASSVVAADTLAIFKGGIGVLPVSSGQGTEAIATIVNRNIVRGVQPAGQIWVIRKLDAQVEMNGSITVDGRGLVLGGGNNVGRATGQLVFATLICETTSPFTESNSNLVGVPLDANGDFRINDVLSPAPPAPCTTPVLLIRNAANSSWFAAGIPRSDDDIDPGEMDLGEMDTP</sequence>
<protein>
    <submittedName>
        <fullName evidence="3">Uncharacterized protein</fullName>
    </submittedName>
</protein>
<dbReference type="OrthoDB" id="6881569at2"/>
<feature type="signal peptide" evidence="2">
    <location>
        <begin position="1"/>
        <end position="24"/>
    </location>
</feature>
<evidence type="ECO:0000256" key="2">
    <source>
        <dbReference type="SAM" id="SignalP"/>
    </source>
</evidence>
<proteinExistence type="predicted"/>
<reference evidence="3 4" key="1">
    <citation type="submission" date="2018-09" db="EMBL/GenBank/DDBJ databases">
        <authorList>
            <person name="Zhu H."/>
        </authorList>
    </citation>
    <scope>NUCLEOTIDE SEQUENCE [LARGE SCALE GENOMIC DNA]</scope>
    <source>
        <strain evidence="3 4">K1S02-6</strain>
    </source>
</reference>
<evidence type="ECO:0000256" key="1">
    <source>
        <dbReference type="SAM" id="MobiDB-lite"/>
    </source>
</evidence>
<accession>A0A418XLS5</accession>
<dbReference type="Proteomes" id="UP000284021">
    <property type="component" value="Unassembled WGS sequence"/>
</dbReference>
<gene>
    <name evidence="3" type="ORF">D3879_09315</name>
</gene>
<organism evidence="3 4">
    <name type="scientific">Pseudomonas cavernicola</name>
    <dbReference type="NCBI Taxonomy" id="2320866"/>
    <lineage>
        <taxon>Bacteria</taxon>
        <taxon>Pseudomonadati</taxon>
        <taxon>Pseudomonadota</taxon>
        <taxon>Gammaproteobacteria</taxon>
        <taxon>Pseudomonadales</taxon>
        <taxon>Pseudomonadaceae</taxon>
        <taxon>Pseudomonas</taxon>
    </lineage>
</organism>
<evidence type="ECO:0000313" key="4">
    <source>
        <dbReference type="Proteomes" id="UP000284021"/>
    </source>
</evidence>
<feature type="compositionally biased region" description="Acidic residues" evidence="1">
    <location>
        <begin position="175"/>
        <end position="190"/>
    </location>
</feature>
<name>A0A418XLS5_9PSED</name>
<dbReference type="AlphaFoldDB" id="A0A418XLS5"/>
<comment type="caution">
    <text evidence="3">The sequence shown here is derived from an EMBL/GenBank/DDBJ whole genome shotgun (WGS) entry which is preliminary data.</text>
</comment>
<keyword evidence="2" id="KW-0732">Signal</keyword>
<feature type="chain" id="PRO_5019041305" evidence="2">
    <location>
        <begin position="25"/>
        <end position="190"/>
    </location>
</feature>
<dbReference type="RefSeq" id="WP_119953907.1">
    <property type="nucleotide sequence ID" value="NZ_QYUR01000002.1"/>
</dbReference>